<dbReference type="InterPro" id="IPR041657">
    <property type="entry name" value="HTH_17"/>
</dbReference>
<feature type="domain" description="Helix-turn-helix" evidence="1">
    <location>
        <begin position="69"/>
        <end position="117"/>
    </location>
</feature>
<dbReference type="RefSeq" id="WP_127821982.1">
    <property type="nucleotide sequence ID" value="NZ_RWGX02000016.1"/>
</dbReference>
<dbReference type="EMBL" id="RWGX01000004">
    <property type="protein sequence ID" value="RVU87958.1"/>
    <property type="molecule type" value="Genomic_DNA"/>
</dbReference>
<comment type="caution">
    <text evidence="2">The sequence shown here is derived from an EMBL/GenBank/DDBJ whole genome shotgun (WGS) entry which is preliminary data.</text>
</comment>
<evidence type="ECO:0000313" key="2">
    <source>
        <dbReference type="EMBL" id="RVU87958.1"/>
    </source>
</evidence>
<sequence>MSSNLKIEKTCVFCKETYIAKTLLTKYCSHKCNSRHYKQRKREEKIETFLNPPQVTTNSSTISIADKEFLSIIETSVLIGISIRTVHRLMKNESLKFSKIGRRTIISRNSVNKLLNQDYNES</sequence>
<organism evidence="2">
    <name type="scientific">Flavobacterium columnare</name>
    <dbReference type="NCBI Taxonomy" id="996"/>
    <lineage>
        <taxon>Bacteria</taxon>
        <taxon>Pseudomonadati</taxon>
        <taxon>Bacteroidota</taxon>
        <taxon>Flavobacteriia</taxon>
        <taxon>Flavobacteriales</taxon>
        <taxon>Flavobacteriaceae</taxon>
        <taxon>Flavobacterium</taxon>
    </lineage>
</organism>
<gene>
    <name evidence="2" type="ORF">EJB19_06990</name>
</gene>
<reference evidence="2" key="1">
    <citation type="submission" date="2018-12" db="EMBL/GenBank/DDBJ databases">
        <title>Draft genome sequence of Flaovobacterium columnare BGFS27 isolated from channel catfish in Alabama.</title>
        <authorList>
            <person name="Cai W."/>
            <person name="Arias C."/>
        </authorList>
    </citation>
    <scope>NUCLEOTIDE SEQUENCE [LARGE SCALE GENOMIC DNA]</scope>
    <source>
        <strain evidence="2">BGFS27</strain>
    </source>
</reference>
<evidence type="ECO:0000259" key="1">
    <source>
        <dbReference type="Pfam" id="PF12728"/>
    </source>
</evidence>
<accession>A0AA94F2G1</accession>
<dbReference type="AlphaFoldDB" id="A0AA94F2G1"/>
<dbReference type="GO" id="GO:0003677">
    <property type="term" value="F:DNA binding"/>
    <property type="evidence" value="ECO:0007669"/>
    <property type="project" value="UniProtKB-KW"/>
</dbReference>
<keyword evidence="2" id="KW-0238">DNA-binding</keyword>
<name>A0AA94F2G1_9FLAO</name>
<proteinExistence type="predicted"/>
<dbReference type="Pfam" id="PF12728">
    <property type="entry name" value="HTH_17"/>
    <property type="match status" value="1"/>
</dbReference>
<protein>
    <submittedName>
        <fullName evidence="2">DNA-binding protein</fullName>
    </submittedName>
</protein>